<dbReference type="PANTHER" id="PTHR47089:SF1">
    <property type="entry name" value="GUANOSINE ABC TRANSPORTER PERMEASE PROTEIN NUPP"/>
    <property type="match status" value="1"/>
</dbReference>
<dbReference type="InterPro" id="IPR001851">
    <property type="entry name" value="ABC_transp_permease"/>
</dbReference>
<feature type="transmembrane region" description="Helical" evidence="6">
    <location>
        <begin position="105"/>
        <end position="124"/>
    </location>
</feature>
<evidence type="ECO:0000256" key="2">
    <source>
        <dbReference type="ARBA" id="ARBA00022475"/>
    </source>
</evidence>
<keyword evidence="5 6" id="KW-0472">Membrane</keyword>
<evidence type="ECO:0000256" key="3">
    <source>
        <dbReference type="ARBA" id="ARBA00022692"/>
    </source>
</evidence>
<dbReference type="CDD" id="cd06580">
    <property type="entry name" value="TM_PBP1_transp_TpRbsC_like"/>
    <property type="match status" value="1"/>
</dbReference>
<feature type="transmembrane region" description="Helical" evidence="6">
    <location>
        <begin position="28"/>
        <end position="50"/>
    </location>
</feature>
<dbReference type="GO" id="GO:0005886">
    <property type="term" value="C:plasma membrane"/>
    <property type="evidence" value="ECO:0007669"/>
    <property type="project" value="UniProtKB-SubCell"/>
</dbReference>
<dbReference type="PANTHER" id="PTHR47089">
    <property type="entry name" value="ABC TRANSPORTER, PERMEASE PROTEIN"/>
    <property type="match status" value="1"/>
</dbReference>
<feature type="transmembrane region" description="Helical" evidence="6">
    <location>
        <begin position="70"/>
        <end position="93"/>
    </location>
</feature>
<reference evidence="7" key="1">
    <citation type="journal article" date="2021" name="PeerJ">
        <title>Extensive microbial diversity within the chicken gut microbiome revealed by metagenomics and culture.</title>
        <authorList>
            <person name="Gilroy R."/>
            <person name="Ravi A."/>
            <person name="Getino M."/>
            <person name="Pursley I."/>
            <person name="Horton D.L."/>
            <person name="Alikhan N.F."/>
            <person name="Baker D."/>
            <person name="Gharbi K."/>
            <person name="Hall N."/>
            <person name="Watson M."/>
            <person name="Adriaenssens E.M."/>
            <person name="Foster-Nyarko E."/>
            <person name="Jarju S."/>
            <person name="Secka A."/>
            <person name="Antonio M."/>
            <person name="Oren A."/>
            <person name="Chaudhuri R.R."/>
            <person name="La Ragione R."/>
            <person name="Hildebrand F."/>
            <person name="Pallen M.J."/>
        </authorList>
    </citation>
    <scope>NUCLEOTIDE SEQUENCE</scope>
    <source>
        <strain evidence="7">CHK188-16595</strain>
    </source>
</reference>
<sequence length="367" mass="39767">MENVSAAKVKEPFVRLTKKENVSQLKAWGYRGIALVLGLIAVAVFMKIVIDVSPVELYSTMIKGAFGNKIYLSSTLIYTAKLLCIAVALAPAFKMRFWNIGAEGQLLAGGLATAIVMVYCSTALPAWLLFVVMIVAAVAAGALVGLLPALFKAKFNTNETLFTLMMNYVVIKLVDFFYDKWKGSASSLGKINRATKAGYLPELFGTDWALNTVVVLILAVLVFLYLKKTKHGYEIAVVGESVNTARYAGINVNKVIIRTMLMSGAICGMCGFLTVAGQDHSISSGTTGGGYGFTAIIVAWLAKFNTIQMVFISLFIVVLERGTNLIANSNDAFDSSASQIVIGIVLFFVIGAEFFINYKLNFRKKNA</sequence>
<keyword evidence="3 6" id="KW-0812">Transmembrane</keyword>
<evidence type="ECO:0000256" key="5">
    <source>
        <dbReference type="ARBA" id="ARBA00023136"/>
    </source>
</evidence>
<evidence type="ECO:0000256" key="4">
    <source>
        <dbReference type="ARBA" id="ARBA00022989"/>
    </source>
</evidence>
<dbReference type="AlphaFoldDB" id="A0A9D2MHQ2"/>
<feature type="transmembrane region" description="Helical" evidence="6">
    <location>
        <begin position="160"/>
        <end position="178"/>
    </location>
</feature>
<keyword evidence="2" id="KW-1003">Cell membrane</keyword>
<evidence type="ECO:0000313" key="7">
    <source>
        <dbReference type="EMBL" id="HJB74330.1"/>
    </source>
</evidence>
<gene>
    <name evidence="7" type="ORF">IAA37_01490</name>
</gene>
<dbReference type="Pfam" id="PF02653">
    <property type="entry name" value="BPD_transp_2"/>
    <property type="match status" value="1"/>
</dbReference>
<protein>
    <submittedName>
        <fullName evidence="7">ABC transporter permease</fullName>
    </submittedName>
</protein>
<evidence type="ECO:0000256" key="6">
    <source>
        <dbReference type="SAM" id="Phobius"/>
    </source>
</evidence>
<proteinExistence type="predicted"/>
<dbReference type="GO" id="GO:0022857">
    <property type="term" value="F:transmembrane transporter activity"/>
    <property type="evidence" value="ECO:0007669"/>
    <property type="project" value="InterPro"/>
</dbReference>
<feature type="transmembrane region" description="Helical" evidence="6">
    <location>
        <begin position="255"/>
        <end position="276"/>
    </location>
</feature>
<feature type="transmembrane region" description="Helical" evidence="6">
    <location>
        <begin position="208"/>
        <end position="226"/>
    </location>
</feature>
<comment type="caution">
    <text evidence="7">The sequence shown here is derived from an EMBL/GenBank/DDBJ whole genome shotgun (WGS) entry which is preliminary data.</text>
</comment>
<dbReference type="EMBL" id="DWXN01000002">
    <property type="protein sequence ID" value="HJB74330.1"/>
    <property type="molecule type" value="Genomic_DNA"/>
</dbReference>
<dbReference type="Proteomes" id="UP000823877">
    <property type="component" value="Unassembled WGS sequence"/>
</dbReference>
<keyword evidence="4 6" id="KW-1133">Transmembrane helix</keyword>
<reference evidence="7" key="2">
    <citation type="submission" date="2021-04" db="EMBL/GenBank/DDBJ databases">
        <authorList>
            <person name="Gilroy R."/>
        </authorList>
    </citation>
    <scope>NUCLEOTIDE SEQUENCE</scope>
    <source>
        <strain evidence="7">CHK188-16595</strain>
    </source>
</reference>
<evidence type="ECO:0000313" key="8">
    <source>
        <dbReference type="Proteomes" id="UP000823877"/>
    </source>
</evidence>
<feature type="transmembrane region" description="Helical" evidence="6">
    <location>
        <begin position="130"/>
        <end position="151"/>
    </location>
</feature>
<feature type="transmembrane region" description="Helical" evidence="6">
    <location>
        <begin position="339"/>
        <end position="358"/>
    </location>
</feature>
<evidence type="ECO:0000256" key="1">
    <source>
        <dbReference type="ARBA" id="ARBA00004651"/>
    </source>
</evidence>
<organism evidence="7 8">
    <name type="scientific">Candidatus Eubacterium faecale</name>
    <dbReference type="NCBI Taxonomy" id="2838568"/>
    <lineage>
        <taxon>Bacteria</taxon>
        <taxon>Bacillati</taxon>
        <taxon>Bacillota</taxon>
        <taxon>Clostridia</taxon>
        <taxon>Eubacteriales</taxon>
        <taxon>Eubacteriaceae</taxon>
        <taxon>Eubacterium</taxon>
    </lineage>
</organism>
<comment type="subcellular location">
    <subcellularLocation>
        <location evidence="1">Cell membrane</location>
        <topology evidence="1">Multi-pass membrane protein</topology>
    </subcellularLocation>
</comment>
<name>A0A9D2MHQ2_9FIRM</name>
<accession>A0A9D2MHQ2</accession>